<dbReference type="Proteomes" id="UP000003806">
    <property type="component" value="Chromosome"/>
</dbReference>
<dbReference type="OrthoDB" id="9789777at2"/>
<dbReference type="InterPro" id="IPR000868">
    <property type="entry name" value="Isochorismatase-like_dom"/>
</dbReference>
<protein>
    <submittedName>
        <fullName evidence="2">Nicotinamidase-like amidase</fullName>
    </submittedName>
</protein>
<dbReference type="eggNOG" id="COG1335">
    <property type="taxonomic scope" value="Bacteria"/>
</dbReference>
<name>H0UKC8_9BACT</name>
<dbReference type="AlphaFoldDB" id="H0UKC8"/>
<dbReference type="InterPro" id="IPR050993">
    <property type="entry name" value="Isochorismatase_domain"/>
</dbReference>
<dbReference type="SUPFAM" id="SSF52499">
    <property type="entry name" value="Isochorismatase-like hydrolases"/>
    <property type="match status" value="1"/>
</dbReference>
<dbReference type="InterPro" id="IPR036380">
    <property type="entry name" value="Isochorismatase-like_sf"/>
</dbReference>
<accession>H0UKC8</accession>
<dbReference type="EMBL" id="CM001376">
    <property type="protein sequence ID" value="EHM13137.1"/>
    <property type="molecule type" value="Genomic_DNA"/>
</dbReference>
<dbReference type="PANTHER" id="PTHR14119">
    <property type="entry name" value="HYDROLASE"/>
    <property type="match status" value="1"/>
</dbReference>
<evidence type="ECO:0000313" key="2">
    <source>
        <dbReference type="EMBL" id="EHM13137.1"/>
    </source>
</evidence>
<feature type="domain" description="Isochorismatase-like" evidence="1">
    <location>
        <begin position="12"/>
        <end position="152"/>
    </location>
</feature>
<sequence length="182" mass="19691">MTDRLTRSNALTVFIDLQARLLGAIPDGETILKRASDLATVSRTLGVPCVLTEQNPAKLGGTDALLLGEVRESPRVEKKCFSCADSEPFMALLEKSGRKNVILAGVETHICVYMTAVDLKRLGYGVTVVMDCCSCQRLEDGQLAAANLRALGIPTLPLVTVAYRLLQEAGTPEFKALLPLFR</sequence>
<reference evidence="2 3" key="1">
    <citation type="submission" date="2011-11" db="EMBL/GenBank/DDBJ databases">
        <title>The Noncontiguous Finished genome of Jonquetella anthropi DSM 22815.</title>
        <authorList>
            <consortium name="US DOE Joint Genome Institute (JGI-PGF)"/>
            <person name="Lucas S."/>
            <person name="Copeland A."/>
            <person name="Lapidus A."/>
            <person name="Glavina del Rio T."/>
            <person name="Dalin E."/>
            <person name="Tice H."/>
            <person name="Bruce D."/>
            <person name="Goodwin L."/>
            <person name="Pitluck S."/>
            <person name="Peters L."/>
            <person name="Mikhailova N."/>
            <person name="Held B."/>
            <person name="Kyrpides N."/>
            <person name="Mavromatis K."/>
            <person name="Ivanova N."/>
            <person name="Markowitz V."/>
            <person name="Cheng J.-F."/>
            <person name="Hugenholtz P."/>
            <person name="Woyke T."/>
            <person name="Wu D."/>
            <person name="Gronow S."/>
            <person name="Wellnitz S."/>
            <person name="Brambilla E."/>
            <person name="Klenk H.-P."/>
            <person name="Eisen J.A."/>
        </authorList>
    </citation>
    <scope>NUCLEOTIDE SEQUENCE [LARGE SCALE GENOMIC DNA]</scope>
    <source>
        <strain evidence="2 3">DSM 22815</strain>
    </source>
</reference>
<gene>
    <name evidence="2" type="ORF">JonanDRAFT_0757</name>
</gene>
<dbReference type="HOGENOM" id="CLU_066901_0_1_0"/>
<dbReference type="Gene3D" id="3.40.50.850">
    <property type="entry name" value="Isochorismatase-like"/>
    <property type="match status" value="1"/>
</dbReference>
<dbReference type="STRING" id="885272.JonanDRAFT_0757"/>
<organism evidence="2 3">
    <name type="scientific">Jonquetella anthropi DSM 22815</name>
    <dbReference type="NCBI Taxonomy" id="885272"/>
    <lineage>
        <taxon>Bacteria</taxon>
        <taxon>Thermotogati</taxon>
        <taxon>Synergistota</taxon>
        <taxon>Synergistia</taxon>
        <taxon>Synergistales</taxon>
        <taxon>Dethiosulfovibrionaceae</taxon>
        <taxon>Jonquetella</taxon>
    </lineage>
</organism>
<keyword evidence="3" id="KW-1185">Reference proteome</keyword>
<proteinExistence type="predicted"/>
<dbReference type="RefSeq" id="WP_008521069.1">
    <property type="nucleotide sequence ID" value="NZ_CM001376.1"/>
</dbReference>
<evidence type="ECO:0000313" key="3">
    <source>
        <dbReference type="Proteomes" id="UP000003806"/>
    </source>
</evidence>
<evidence type="ECO:0000259" key="1">
    <source>
        <dbReference type="Pfam" id="PF00857"/>
    </source>
</evidence>
<dbReference type="PANTHER" id="PTHR14119:SF3">
    <property type="entry name" value="ISOCHORISMATASE DOMAIN-CONTAINING PROTEIN 2"/>
    <property type="match status" value="1"/>
</dbReference>
<dbReference type="Pfam" id="PF00857">
    <property type="entry name" value="Isochorismatase"/>
    <property type="match status" value="1"/>
</dbReference>